<reference evidence="3 4" key="1">
    <citation type="submission" date="2020-10" db="EMBL/GenBank/DDBJ databases">
        <title>Connecting structure to function with the recovery of over 1000 high-quality activated sludge metagenome-assembled genomes encoding full-length rRNA genes using long-read sequencing.</title>
        <authorList>
            <person name="Singleton C.M."/>
            <person name="Petriglieri F."/>
            <person name="Kristensen J.M."/>
            <person name="Kirkegaard R.H."/>
            <person name="Michaelsen T.Y."/>
            <person name="Andersen M.H."/>
            <person name="Karst S.M."/>
            <person name="Dueholm M.S."/>
            <person name="Nielsen P.H."/>
            <person name="Albertsen M."/>
        </authorList>
    </citation>
    <scope>NUCLEOTIDE SEQUENCE [LARGE SCALE GENOMIC DNA]</scope>
    <source>
        <strain evidence="3">Ribe_18-Q3-R11-54_MAXAC.273</strain>
    </source>
</reference>
<name>A0A9D7SY33_9BACT</name>
<proteinExistence type="predicted"/>
<evidence type="ECO:0000313" key="4">
    <source>
        <dbReference type="Proteomes" id="UP000808337"/>
    </source>
</evidence>
<gene>
    <name evidence="3" type="primary">porU</name>
    <name evidence="3" type="ORF">IPP15_18475</name>
</gene>
<dbReference type="Proteomes" id="UP000808337">
    <property type="component" value="Unassembled WGS sequence"/>
</dbReference>
<evidence type="ECO:0000259" key="2">
    <source>
        <dbReference type="Pfam" id="PF01364"/>
    </source>
</evidence>
<feature type="domain" description="Gingipain" evidence="2">
    <location>
        <begin position="418"/>
        <end position="787"/>
    </location>
</feature>
<dbReference type="InterPro" id="IPR001769">
    <property type="entry name" value="Gingipain"/>
</dbReference>
<evidence type="ECO:0000313" key="3">
    <source>
        <dbReference type="EMBL" id="MBK9984321.1"/>
    </source>
</evidence>
<dbReference type="Gene3D" id="3.40.50.1460">
    <property type="match status" value="1"/>
</dbReference>
<comment type="caution">
    <text evidence="3">The sequence shown here is derived from an EMBL/GenBank/DDBJ whole genome shotgun (WGS) entry which is preliminary data.</text>
</comment>
<dbReference type="GO" id="GO:0008234">
    <property type="term" value="F:cysteine-type peptidase activity"/>
    <property type="evidence" value="ECO:0007669"/>
    <property type="project" value="InterPro"/>
</dbReference>
<dbReference type="NCBIfam" id="NF033707">
    <property type="entry name" value="T9SS_sortase"/>
    <property type="match status" value="1"/>
</dbReference>
<dbReference type="Gene3D" id="3.40.50.10390">
    <property type="entry name" value="Gingipain r, domain 1"/>
    <property type="match status" value="1"/>
</dbReference>
<keyword evidence="1" id="KW-0732">Signal</keyword>
<protein>
    <submittedName>
        <fullName evidence="3">Type IX secretion system sortase PorU</fullName>
    </submittedName>
</protein>
<dbReference type="InterPro" id="IPR029030">
    <property type="entry name" value="Caspase-like_dom_sf"/>
</dbReference>
<dbReference type="AlphaFoldDB" id="A0A9D7SY33"/>
<organism evidence="3 4">
    <name type="scientific">Candidatus Opimibacter skivensis</name>
    <dbReference type="NCBI Taxonomy" id="2982028"/>
    <lineage>
        <taxon>Bacteria</taxon>
        <taxon>Pseudomonadati</taxon>
        <taxon>Bacteroidota</taxon>
        <taxon>Saprospiria</taxon>
        <taxon>Saprospirales</taxon>
        <taxon>Saprospiraceae</taxon>
        <taxon>Candidatus Opimibacter</taxon>
    </lineage>
</organism>
<dbReference type="Gene3D" id="2.60.40.4070">
    <property type="match status" value="1"/>
</dbReference>
<evidence type="ECO:0000256" key="1">
    <source>
        <dbReference type="ARBA" id="ARBA00022729"/>
    </source>
</evidence>
<dbReference type="SUPFAM" id="SSF52129">
    <property type="entry name" value="Caspase-like"/>
    <property type="match status" value="1"/>
</dbReference>
<sequence length="1159" mass="129016">MIRVYLLVFFIGLIKFNTLSAQRSGPEFKETSVLSSGTIHKIGVPRSGIYKLDYSFIKDKLKIDPGTLNPTQIAIFGNGDGRVPQWNGAVRIDDLEETAMMGVGMDDGKFDQGDYFLWYAQGPDHWVYDPSNRIYHMDKNIYDELNHYYVIINSGARNPMATRSNGSESQYESNASLSYQRLEEEKVNLLGRYRPPGSGQEWYGDELAVINEVDYSNDFDLTDIVPADTFYYKVRFAARAENASLFYIDFNQHEFSKSVGGVSLGNFEASFANDAIMQGVFKPNEAISKIKIKYPGANGINSRAWIDYIEINAWKQNKYTSGKPLYIQDPRSVFLGNPKFNVTGLPSNGMIWDITNPLNPVIQQFGSNGTQSSFSFPQISTSPNQFVAFDPSKDVSNPVYETDVKNQNLHSIQTADLVIVYYDGYEAAAQKLAEHRRTDDHLEVISVPVSQVFEEFSGGSRDPSAIRDFARMIYKRDVAFRYLLLMGDATYDYLGRFSELPRHNFIPAFETEESLDPIRSFPTDDYFGLLDDNEGEEGKTLIGAVDIAIGRIPSDTPEEAMAVVDKIIHYDTSPSTLNDWRERVVMVADDQDSNTHLNQADGLANQNGIAHPELNMNKIYLDAFPQEVTPGGDRYPAVNEAIDLNMKKGALTVTYLGHGGQNGWTQERVLGINQAQSYENFDNLPVFITATCSFAGYDEPSFTTAGEHLLSNPKGGAVALMTTVRAVYSGSNERLTKAVLERLYNPDSPGEYPGIGEVLTRSKNIGVDSLDNNARKFTLLGDPSMRLAIPKYHVVVTEIDGNPISGSPDTLSALEKANLSGVILDDQGQVLNNFNGELSLTVFDKVQVRKTLANDTEGTDVSFVRTFNTQNRQLFKGKATVTAGRWSIEFVLPKDIDFSYGPGKFSFYAQNGTIDAGGYFSSFIIGGVSTAGLSDDQPPLVKLYMNDDHFVSGGMTDVNPFIYVVLSDDFGINVSGTGIGHDLEAILDGDDKNSFILNDFYVASLDDYTKGIVRYPLSNLKPGLHTLKVTAWDLANNPGEAYIEFVVVDEKGAILQNVLNYPNPLYDFTRFQFEHNRPGVPMDIRLNIYTIVGQPVRTLEMKDFISDGYRVDDLTWDGTDDNENQVDKGIYVYKIKVSFNVNGTKENAESTAGKLVILR</sequence>
<dbReference type="GO" id="GO:0006508">
    <property type="term" value="P:proteolysis"/>
    <property type="evidence" value="ECO:0007669"/>
    <property type="project" value="InterPro"/>
</dbReference>
<dbReference type="EMBL" id="JADKGY010000029">
    <property type="protein sequence ID" value="MBK9984321.1"/>
    <property type="molecule type" value="Genomic_DNA"/>
</dbReference>
<dbReference type="InterPro" id="IPR029031">
    <property type="entry name" value="Gingipain_N_sf"/>
</dbReference>
<dbReference type="CDD" id="cd02258">
    <property type="entry name" value="Peptidase_C25_N"/>
    <property type="match status" value="1"/>
</dbReference>
<accession>A0A9D7SY33</accession>
<dbReference type="Pfam" id="PF01364">
    <property type="entry name" value="Peptidase_C25"/>
    <property type="match status" value="1"/>
</dbReference>